<dbReference type="Proteomes" id="UP001628179">
    <property type="component" value="Unassembled WGS sequence"/>
</dbReference>
<name>A0ABQ0GKB3_9PEZI</name>
<feature type="compositionally biased region" description="Polar residues" evidence="6">
    <location>
        <begin position="275"/>
        <end position="287"/>
    </location>
</feature>
<sequence length="371" mass="41285">MAAETTAPRIIHSLWVMSAVSLILMGLRFLCKRRYGKQFGLDDMILFVSWICLLLYAVLTIASTMHGIGNHMTDIPLHDFKAAVKLLYAGEFFAIIAVAVSKSSFAVTLLRLATSPWQRYALWYIIGSVNVFMWLCGLFQYIQCSPVNKLWDLDVPGTCWDPMIQVRYAIFAGSYSAAMDFALALVPWVLMWNIQMDRREKLGVAVAMSLGILAGIAAIIKTSYLNDIARSTDFTYMAANLLIWAGCETAVTIMGASIPYYRLAFRDIAKRTKSRQQQSGYKLSETSGARRLASKRNHGTRASQPRTGCTVVVESARQNWDNWSDKELVKDAKAPGKAAILQTKKITVNYEDGDAESQRSDCGTFGGNKSC</sequence>
<evidence type="ECO:0000256" key="1">
    <source>
        <dbReference type="ARBA" id="ARBA00004141"/>
    </source>
</evidence>
<keyword evidence="2 7" id="KW-0812">Transmembrane</keyword>
<comment type="subcellular location">
    <subcellularLocation>
        <location evidence="1">Membrane</location>
        <topology evidence="1">Multi-pass membrane protein</topology>
    </subcellularLocation>
</comment>
<reference evidence="9 10" key="1">
    <citation type="submission" date="2024-09" db="EMBL/GenBank/DDBJ databases">
        <title>Itraconazole resistance in Madurella fahalii resulting from another homologue of gene encoding cytochrome P450 14-alpha sterol demethylase (CYP51).</title>
        <authorList>
            <person name="Yoshioka I."/>
            <person name="Fahal A.H."/>
            <person name="Kaneko S."/>
            <person name="Yaguchi T."/>
        </authorList>
    </citation>
    <scope>NUCLEOTIDE SEQUENCE [LARGE SCALE GENOMIC DNA]</scope>
    <source>
        <strain evidence="9 10">IFM 68171</strain>
    </source>
</reference>
<evidence type="ECO:0000256" key="3">
    <source>
        <dbReference type="ARBA" id="ARBA00022989"/>
    </source>
</evidence>
<dbReference type="PANTHER" id="PTHR33048:SF42">
    <property type="entry name" value="INTEGRAL MEMBRANE PROTEIN"/>
    <property type="match status" value="1"/>
</dbReference>
<proteinExistence type="inferred from homology"/>
<feature type="transmembrane region" description="Helical" evidence="7">
    <location>
        <begin position="202"/>
        <end position="221"/>
    </location>
</feature>
<dbReference type="RefSeq" id="XP_070919716.1">
    <property type="nucleotide sequence ID" value="XM_071063615.1"/>
</dbReference>
<feature type="transmembrane region" description="Helical" evidence="7">
    <location>
        <begin position="12"/>
        <end position="31"/>
    </location>
</feature>
<evidence type="ECO:0000256" key="2">
    <source>
        <dbReference type="ARBA" id="ARBA00022692"/>
    </source>
</evidence>
<feature type="transmembrane region" description="Helical" evidence="7">
    <location>
        <begin position="122"/>
        <end position="142"/>
    </location>
</feature>
<keyword evidence="10" id="KW-1185">Reference proteome</keyword>
<evidence type="ECO:0000256" key="7">
    <source>
        <dbReference type="SAM" id="Phobius"/>
    </source>
</evidence>
<evidence type="ECO:0000313" key="9">
    <source>
        <dbReference type="EMBL" id="GAB1317985.1"/>
    </source>
</evidence>
<feature type="transmembrane region" description="Helical" evidence="7">
    <location>
        <begin position="241"/>
        <end position="261"/>
    </location>
</feature>
<feature type="transmembrane region" description="Helical" evidence="7">
    <location>
        <begin position="168"/>
        <end position="190"/>
    </location>
</feature>
<organism evidence="9 10">
    <name type="scientific">Madurella fahalii</name>
    <dbReference type="NCBI Taxonomy" id="1157608"/>
    <lineage>
        <taxon>Eukaryota</taxon>
        <taxon>Fungi</taxon>
        <taxon>Dikarya</taxon>
        <taxon>Ascomycota</taxon>
        <taxon>Pezizomycotina</taxon>
        <taxon>Sordariomycetes</taxon>
        <taxon>Sordariomycetidae</taxon>
        <taxon>Sordariales</taxon>
        <taxon>Sordariales incertae sedis</taxon>
        <taxon>Madurella</taxon>
    </lineage>
</organism>
<feature type="domain" description="Rhodopsin" evidence="8">
    <location>
        <begin position="27"/>
        <end position="265"/>
    </location>
</feature>
<accession>A0ABQ0GKB3</accession>
<dbReference type="PANTHER" id="PTHR33048">
    <property type="entry name" value="PTH11-LIKE INTEGRAL MEMBRANE PROTEIN (AFU_ORTHOLOGUE AFUA_5G11245)"/>
    <property type="match status" value="1"/>
</dbReference>
<dbReference type="InterPro" id="IPR049326">
    <property type="entry name" value="Rhodopsin_dom_fungi"/>
</dbReference>
<evidence type="ECO:0000259" key="8">
    <source>
        <dbReference type="Pfam" id="PF20684"/>
    </source>
</evidence>
<gene>
    <name evidence="9" type="ORF">MFIFM68171_08195</name>
</gene>
<dbReference type="EMBL" id="BAAFSV010000004">
    <property type="protein sequence ID" value="GAB1317985.1"/>
    <property type="molecule type" value="Genomic_DNA"/>
</dbReference>
<feature type="transmembrane region" description="Helical" evidence="7">
    <location>
        <begin position="43"/>
        <end position="66"/>
    </location>
</feature>
<feature type="region of interest" description="Disordered" evidence="6">
    <location>
        <begin position="275"/>
        <end position="308"/>
    </location>
</feature>
<keyword evidence="3 7" id="KW-1133">Transmembrane helix</keyword>
<evidence type="ECO:0000256" key="5">
    <source>
        <dbReference type="ARBA" id="ARBA00038359"/>
    </source>
</evidence>
<evidence type="ECO:0000313" key="10">
    <source>
        <dbReference type="Proteomes" id="UP001628179"/>
    </source>
</evidence>
<evidence type="ECO:0000256" key="4">
    <source>
        <dbReference type="ARBA" id="ARBA00023136"/>
    </source>
</evidence>
<comment type="caution">
    <text evidence="9">The sequence shown here is derived from an EMBL/GenBank/DDBJ whole genome shotgun (WGS) entry which is preliminary data.</text>
</comment>
<feature type="transmembrane region" description="Helical" evidence="7">
    <location>
        <begin position="86"/>
        <end position="110"/>
    </location>
</feature>
<keyword evidence="4 7" id="KW-0472">Membrane</keyword>
<dbReference type="InterPro" id="IPR052337">
    <property type="entry name" value="SAT4-like"/>
</dbReference>
<comment type="similarity">
    <text evidence="5">Belongs to the SAT4 family.</text>
</comment>
<dbReference type="GeneID" id="98178938"/>
<protein>
    <submittedName>
        <fullName evidence="9">Rhodopsin domain-containing protein</fullName>
    </submittedName>
</protein>
<evidence type="ECO:0000256" key="6">
    <source>
        <dbReference type="SAM" id="MobiDB-lite"/>
    </source>
</evidence>
<dbReference type="Pfam" id="PF20684">
    <property type="entry name" value="Fung_rhodopsin"/>
    <property type="match status" value="1"/>
</dbReference>